<accession>A0A4Y2QRR1</accession>
<protein>
    <submittedName>
        <fullName evidence="1">Uncharacterized protein</fullName>
    </submittedName>
</protein>
<proteinExistence type="predicted"/>
<gene>
    <name evidence="1" type="ORF">AVEN_237015_1</name>
</gene>
<keyword evidence="2" id="KW-1185">Reference proteome</keyword>
<name>A0A4Y2QRR1_ARAVE</name>
<sequence>MPLFPTTLRLLHQLDGKMREESLPMPLFSQMLRLSAPVGWADGVDKKTAPCPVPQPPTLLHQVGCADGVAKPPHDPCSQPLDCCTSWMGR</sequence>
<evidence type="ECO:0000313" key="2">
    <source>
        <dbReference type="Proteomes" id="UP000499080"/>
    </source>
</evidence>
<reference evidence="1 2" key="1">
    <citation type="journal article" date="2019" name="Sci. Rep.">
        <title>Orb-weaving spider Araneus ventricosus genome elucidates the spidroin gene catalogue.</title>
        <authorList>
            <person name="Kono N."/>
            <person name="Nakamura H."/>
            <person name="Ohtoshi R."/>
            <person name="Moran D.A.P."/>
            <person name="Shinohara A."/>
            <person name="Yoshida Y."/>
            <person name="Fujiwara M."/>
            <person name="Mori M."/>
            <person name="Tomita M."/>
            <person name="Arakawa K."/>
        </authorList>
    </citation>
    <scope>NUCLEOTIDE SEQUENCE [LARGE SCALE GENOMIC DNA]</scope>
</reference>
<dbReference type="EMBL" id="BGPR01014624">
    <property type="protein sequence ID" value="GBN65993.1"/>
    <property type="molecule type" value="Genomic_DNA"/>
</dbReference>
<dbReference type="AlphaFoldDB" id="A0A4Y2QRR1"/>
<comment type="caution">
    <text evidence="1">The sequence shown here is derived from an EMBL/GenBank/DDBJ whole genome shotgun (WGS) entry which is preliminary data.</text>
</comment>
<organism evidence="1 2">
    <name type="scientific">Araneus ventricosus</name>
    <name type="common">Orbweaver spider</name>
    <name type="synonym">Epeira ventricosa</name>
    <dbReference type="NCBI Taxonomy" id="182803"/>
    <lineage>
        <taxon>Eukaryota</taxon>
        <taxon>Metazoa</taxon>
        <taxon>Ecdysozoa</taxon>
        <taxon>Arthropoda</taxon>
        <taxon>Chelicerata</taxon>
        <taxon>Arachnida</taxon>
        <taxon>Araneae</taxon>
        <taxon>Araneomorphae</taxon>
        <taxon>Entelegynae</taxon>
        <taxon>Araneoidea</taxon>
        <taxon>Araneidae</taxon>
        <taxon>Araneus</taxon>
    </lineage>
</organism>
<dbReference type="Proteomes" id="UP000499080">
    <property type="component" value="Unassembled WGS sequence"/>
</dbReference>
<evidence type="ECO:0000313" key="1">
    <source>
        <dbReference type="EMBL" id="GBN65993.1"/>
    </source>
</evidence>